<dbReference type="Pfam" id="PF24681">
    <property type="entry name" value="Kelch_KLHDC2_KLHL20_DRC7"/>
    <property type="match status" value="1"/>
</dbReference>
<dbReference type="SUPFAM" id="SSF117281">
    <property type="entry name" value="Kelch motif"/>
    <property type="match status" value="1"/>
</dbReference>
<dbReference type="InterPro" id="IPR000315">
    <property type="entry name" value="Znf_B-box"/>
</dbReference>
<dbReference type="InterPro" id="IPR006652">
    <property type="entry name" value="Kelch_1"/>
</dbReference>
<keyword evidence="3" id="KW-0863">Zinc-finger</keyword>
<dbReference type="InParanoid" id="A0A077ZSQ9"/>
<feature type="region of interest" description="Disordered" evidence="5">
    <location>
        <begin position="36"/>
        <end position="85"/>
    </location>
</feature>
<keyword evidence="2" id="KW-0677">Repeat</keyword>
<dbReference type="GO" id="GO:0008270">
    <property type="term" value="F:zinc ion binding"/>
    <property type="evidence" value="ECO:0007669"/>
    <property type="project" value="UniProtKB-KW"/>
</dbReference>
<evidence type="ECO:0000256" key="2">
    <source>
        <dbReference type="ARBA" id="ARBA00022737"/>
    </source>
</evidence>
<dbReference type="CDD" id="cd19756">
    <property type="entry name" value="Bbox2"/>
    <property type="match status" value="1"/>
</dbReference>
<dbReference type="Proteomes" id="UP000039865">
    <property type="component" value="Unassembled WGS sequence"/>
</dbReference>
<feature type="compositionally biased region" description="Polar residues" evidence="5">
    <location>
        <begin position="118"/>
        <end position="147"/>
    </location>
</feature>
<dbReference type="Pfam" id="PF00643">
    <property type="entry name" value="zf-B_box"/>
    <property type="match status" value="1"/>
</dbReference>
<keyword evidence="1" id="KW-0880">Kelch repeat</keyword>
<sequence length="833" mass="96313">MPCGQTVCHICVLEVQTNNNQIPVTKPIYSFQSNHASNLPHNMNNQFYDGNQSNKSQGPSYFLKSPGTTKYSTTQKSSSNQGTNLNEHLDQSEKLTASDQNNISVNQDEQHKERGNGRSYSQSILNQSPTLNNRSSPSKQIMSQRQASKIEKQLTQSSKFYCKIHAERFIEYYCQQCHQSVCSRCMFENHNGHELSQIDDALKLMRSKLLSFDEKLVEVIKENEESKNILVDYHKQVEQMREKQQKLIDQKFKDLIQKIEERKQQISREVLHKYESAVFKVADKLKMIVEQFHELKVAKEFYEEIFNKLQDDNFIKNDCSPDQVEFLNRAPEYDRFIYENTLKLKSILIASKNAKIEYQEGTSIGLRPIELNLQNANNLIQALAFDSSKIGDYSLSQNLQQLKQLPPKDIVPKDSYAASNEDTQIQNFATTNLLINKNIVKDSQFGSKFAKLKFQRHGTETSQELQLNYENLPTQENQNNINIISSRQQKENELKQIDKETVEEIQSQKIKLLDNAIYCIGDTRYILMFDYKNSIWQQIYYDREGSDYQGTLKFTSICQLNSKKREFIMTGGCNKATKEASSQCYRFSIPNMRTFREVQRLKQARYGHASVFINHLVLVLGGFNHRDDEAQAPNTLNTCEKYSIKENEWSPIAPMSQERAYFSAVRVKEEFIYVFGGFQNYETTNTIEFYNIMLDKWTSLTITMPIKLAKYGLAKIEENQIVIAGGLLVDNQSTRSSGENTNYSCVNTAYKFDCNTLKWTKLSKLNFRRSMYSNMAVKENLQIFAIGGTIDGINEVYDIRKKKWNTCQSYTSIVGQNDLQTYAICSLCKFGED</sequence>
<dbReference type="AlphaFoldDB" id="A0A077ZSQ9"/>
<feature type="domain" description="B box-type" evidence="6">
    <location>
        <begin position="157"/>
        <end position="198"/>
    </location>
</feature>
<dbReference type="PROSITE" id="PS50119">
    <property type="entry name" value="ZF_BBOX"/>
    <property type="match status" value="1"/>
</dbReference>
<reference evidence="7 8" key="1">
    <citation type="submission" date="2014-06" db="EMBL/GenBank/DDBJ databases">
        <authorList>
            <person name="Swart Estienne"/>
        </authorList>
    </citation>
    <scope>NUCLEOTIDE SEQUENCE [LARGE SCALE GENOMIC DNA]</scope>
    <source>
        <strain evidence="7 8">130c</strain>
    </source>
</reference>
<dbReference type="Gene3D" id="3.30.160.60">
    <property type="entry name" value="Classic Zinc Finger"/>
    <property type="match status" value="1"/>
</dbReference>
<feature type="compositionally biased region" description="Polar residues" evidence="5">
    <location>
        <begin position="36"/>
        <end position="59"/>
    </location>
</feature>
<evidence type="ECO:0000313" key="7">
    <source>
        <dbReference type="EMBL" id="CDW72594.1"/>
    </source>
</evidence>
<keyword evidence="4" id="KW-0175">Coiled coil</keyword>
<gene>
    <name evidence="7" type="primary">Contig18496.g19653</name>
    <name evidence="7" type="ORF">STYLEM_1557</name>
</gene>
<feature type="region of interest" description="Disordered" evidence="5">
    <location>
        <begin position="105"/>
        <end position="147"/>
    </location>
</feature>
<organism evidence="7 8">
    <name type="scientific">Stylonychia lemnae</name>
    <name type="common">Ciliate</name>
    <dbReference type="NCBI Taxonomy" id="5949"/>
    <lineage>
        <taxon>Eukaryota</taxon>
        <taxon>Sar</taxon>
        <taxon>Alveolata</taxon>
        <taxon>Ciliophora</taxon>
        <taxon>Intramacronucleata</taxon>
        <taxon>Spirotrichea</taxon>
        <taxon>Stichotrichia</taxon>
        <taxon>Sporadotrichida</taxon>
        <taxon>Oxytrichidae</taxon>
        <taxon>Stylonychinae</taxon>
        <taxon>Stylonychia</taxon>
    </lineage>
</organism>
<feature type="compositionally biased region" description="Low complexity" evidence="5">
    <location>
        <begin position="68"/>
        <end position="79"/>
    </location>
</feature>
<dbReference type="SMART" id="SM00612">
    <property type="entry name" value="Kelch"/>
    <property type="match status" value="4"/>
</dbReference>
<evidence type="ECO:0000256" key="1">
    <source>
        <dbReference type="ARBA" id="ARBA00022441"/>
    </source>
</evidence>
<keyword evidence="3" id="KW-0862">Zinc</keyword>
<keyword evidence="3" id="KW-0479">Metal-binding</keyword>
<dbReference type="SUPFAM" id="SSF57845">
    <property type="entry name" value="B-box zinc-binding domain"/>
    <property type="match status" value="1"/>
</dbReference>
<dbReference type="PANTHER" id="PTHR46260:SF3">
    <property type="entry name" value="RING-TYPE DOMAIN-CONTAINING PROTEIN"/>
    <property type="match status" value="1"/>
</dbReference>
<protein>
    <submittedName>
        <fullName evidence="7">Kelch motif family protein</fullName>
    </submittedName>
</protein>
<accession>A0A077ZSQ9</accession>
<proteinExistence type="predicted"/>
<evidence type="ECO:0000256" key="3">
    <source>
        <dbReference type="PROSITE-ProRule" id="PRU00024"/>
    </source>
</evidence>
<name>A0A077ZSQ9_STYLE</name>
<dbReference type="InterPro" id="IPR015915">
    <property type="entry name" value="Kelch-typ_b-propeller"/>
</dbReference>
<feature type="coiled-coil region" evidence="4">
    <location>
        <begin position="223"/>
        <end position="250"/>
    </location>
</feature>
<evidence type="ECO:0000259" key="6">
    <source>
        <dbReference type="PROSITE" id="PS50119"/>
    </source>
</evidence>
<dbReference type="OrthoDB" id="191037at2759"/>
<dbReference type="InterPro" id="IPR051746">
    <property type="entry name" value="Kelch_domain_containing_8"/>
</dbReference>
<dbReference type="Gene3D" id="2.120.10.80">
    <property type="entry name" value="Kelch-type beta propeller"/>
    <property type="match status" value="2"/>
</dbReference>
<dbReference type="PANTHER" id="PTHR46260">
    <property type="entry name" value="RING-TYPE DOMAIN-CONTAINING PROTEIN"/>
    <property type="match status" value="1"/>
</dbReference>
<evidence type="ECO:0000256" key="5">
    <source>
        <dbReference type="SAM" id="MobiDB-lite"/>
    </source>
</evidence>
<evidence type="ECO:0000256" key="4">
    <source>
        <dbReference type="SAM" id="Coils"/>
    </source>
</evidence>
<keyword evidence="8" id="KW-1185">Reference proteome</keyword>
<evidence type="ECO:0000313" key="8">
    <source>
        <dbReference type="Proteomes" id="UP000039865"/>
    </source>
</evidence>
<dbReference type="EMBL" id="CCKQ01001477">
    <property type="protein sequence ID" value="CDW72594.1"/>
    <property type="molecule type" value="Genomic_DNA"/>
</dbReference>